<accession>A0A1L7X163</accession>
<name>A0A1L7X163_9HELO</name>
<dbReference type="Proteomes" id="UP000184330">
    <property type="component" value="Unassembled WGS sequence"/>
</dbReference>
<dbReference type="AlphaFoldDB" id="A0A1L7X163"/>
<dbReference type="Gene3D" id="3.90.245.10">
    <property type="entry name" value="Ribonucleoside hydrolase-like"/>
    <property type="match status" value="1"/>
</dbReference>
<reference evidence="1 2" key="1">
    <citation type="submission" date="2016-03" db="EMBL/GenBank/DDBJ databases">
        <authorList>
            <person name="Ploux O."/>
        </authorList>
    </citation>
    <scope>NUCLEOTIDE SEQUENCE [LARGE SCALE GENOMIC DNA]</scope>
    <source>
        <strain evidence="1 2">UAMH 11012</strain>
    </source>
</reference>
<gene>
    <name evidence="1" type="ORF">PAC_08648</name>
</gene>
<organism evidence="1 2">
    <name type="scientific">Phialocephala subalpina</name>
    <dbReference type="NCBI Taxonomy" id="576137"/>
    <lineage>
        <taxon>Eukaryota</taxon>
        <taxon>Fungi</taxon>
        <taxon>Dikarya</taxon>
        <taxon>Ascomycota</taxon>
        <taxon>Pezizomycotina</taxon>
        <taxon>Leotiomycetes</taxon>
        <taxon>Helotiales</taxon>
        <taxon>Mollisiaceae</taxon>
        <taxon>Phialocephala</taxon>
        <taxon>Phialocephala fortinii species complex</taxon>
    </lineage>
</organism>
<proteinExistence type="predicted"/>
<sequence length="707" mass="80590">MSKRPFGHSEMRDHIDLDKELRPVKHQRRVEGASDSIITDPENLMDNWYLSAQEMRRQRDSKEDRHKWIARQNLDPGRYPIVGVWRYSRNKNQKTWKQEGQTRTARALSPLGGSIRFSANREDREFSSIYRQWAEGHKQDFLNTLYSRYAVSGVIPEEVVWRIFRCLVSELIPRNQAWNNAPSYVIEHPNTIWQVGKCIFNIITNGRFWSDDYNTINTVDNGQKFGDYKRNVLQKVYSKNLMKYVLACLSADPTRRYFRSELLEHFETVLSIFEGTYQPDIVDGSDLLSPYLPTNPLIPSGFTREEGQVYETLLKIVDERAKHAGDGKQRIPHIAVVTDLAKDYDDLLAMMCLKELHRLGVVYVEGFVANLMPADKRALFGRGALDSMGYTDIPIGIGTIGDPNRTLEAHSHEFDNTEEFMAAPEKVKDFKDGQELLDIIFKEAKEKGHKITVLTISSLMDMAKFSEEHEELLAEGLENVVLQGGYRIINGKLTADFAAQNNKFDEEGANVFHAFLQKRDIHSTAWTKVAATAVPLYNDLFEFLDQSGHPLGPYLRTVQVRQDLNFYERACSDHPYAPYMTQHWYVQTKSTWFAAGHEPDEEYPKGEDMIPYFTKVVAYDALAAVGSAGDDVLKEFGIVKPIVKRKDVEDEFHKLVGIPAVRESEGQPGLPQEENFDAEMMGTVITALLKGSILAKLQGLGGVGLDK</sequence>
<dbReference type="InterPro" id="IPR011009">
    <property type="entry name" value="Kinase-like_dom_sf"/>
</dbReference>
<dbReference type="EMBL" id="FJOG01000012">
    <property type="protein sequence ID" value="CZR58756.1"/>
    <property type="molecule type" value="Genomic_DNA"/>
</dbReference>
<dbReference type="SUPFAM" id="SSF53590">
    <property type="entry name" value="Nucleoside hydrolase"/>
    <property type="match status" value="1"/>
</dbReference>
<evidence type="ECO:0000313" key="2">
    <source>
        <dbReference type="Proteomes" id="UP000184330"/>
    </source>
</evidence>
<dbReference type="STRING" id="576137.A0A1L7X163"/>
<dbReference type="InterPro" id="IPR036452">
    <property type="entry name" value="Ribo_hydro-like"/>
</dbReference>
<dbReference type="Gene3D" id="1.10.510.10">
    <property type="entry name" value="Transferase(Phosphotransferase) domain 1"/>
    <property type="match status" value="1"/>
</dbReference>
<keyword evidence="2" id="KW-1185">Reference proteome</keyword>
<dbReference type="SUPFAM" id="SSF56112">
    <property type="entry name" value="Protein kinase-like (PK-like)"/>
    <property type="match status" value="1"/>
</dbReference>
<protein>
    <recommendedName>
        <fullName evidence="3">Inosine/uridine-preferring nucleoside hydrolase domain-containing protein</fullName>
    </recommendedName>
</protein>
<dbReference type="OrthoDB" id="2564527at2759"/>
<evidence type="ECO:0008006" key="3">
    <source>
        <dbReference type="Google" id="ProtNLM"/>
    </source>
</evidence>
<evidence type="ECO:0000313" key="1">
    <source>
        <dbReference type="EMBL" id="CZR58756.1"/>
    </source>
</evidence>
<dbReference type="GO" id="GO:0016799">
    <property type="term" value="F:hydrolase activity, hydrolyzing N-glycosyl compounds"/>
    <property type="evidence" value="ECO:0007669"/>
    <property type="project" value="InterPro"/>
</dbReference>